<gene>
    <name evidence="2" type="ORF">MNEG_9086</name>
</gene>
<keyword evidence="3" id="KW-1185">Reference proteome</keyword>
<feature type="region of interest" description="Disordered" evidence="1">
    <location>
        <begin position="50"/>
        <end position="82"/>
    </location>
</feature>
<proteinExistence type="predicted"/>
<sequence length="117" mass="13092">MDEEEYTLLEDKEVMARRLVQHNKWLKRRGDETRRAMRTQQVKESVFVTGGEDLEDDIDEEGPERAAPGAGGDRAAAVAAAAEQQCRPRDAGCFDDDMSWALGALRGVGHLCWFTHS</sequence>
<dbReference type="GeneID" id="25741961"/>
<organism evidence="2 3">
    <name type="scientific">Monoraphidium neglectum</name>
    <dbReference type="NCBI Taxonomy" id="145388"/>
    <lineage>
        <taxon>Eukaryota</taxon>
        <taxon>Viridiplantae</taxon>
        <taxon>Chlorophyta</taxon>
        <taxon>core chlorophytes</taxon>
        <taxon>Chlorophyceae</taxon>
        <taxon>CS clade</taxon>
        <taxon>Sphaeropleales</taxon>
        <taxon>Selenastraceae</taxon>
        <taxon>Monoraphidium</taxon>
    </lineage>
</organism>
<accession>A0A0D2M5Z8</accession>
<evidence type="ECO:0000313" key="2">
    <source>
        <dbReference type="EMBL" id="KIY98874.1"/>
    </source>
</evidence>
<evidence type="ECO:0000256" key="1">
    <source>
        <dbReference type="SAM" id="MobiDB-lite"/>
    </source>
</evidence>
<reference evidence="2 3" key="1">
    <citation type="journal article" date="2013" name="BMC Genomics">
        <title>Reconstruction of the lipid metabolism for the microalga Monoraphidium neglectum from its genome sequence reveals characteristics suitable for biofuel production.</title>
        <authorList>
            <person name="Bogen C."/>
            <person name="Al-Dilaimi A."/>
            <person name="Albersmeier A."/>
            <person name="Wichmann J."/>
            <person name="Grundmann M."/>
            <person name="Rupp O."/>
            <person name="Lauersen K.J."/>
            <person name="Blifernez-Klassen O."/>
            <person name="Kalinowski J."/>
            <person name="Goesmann A."/>
            <person name="Mussgnug J.H."/>
            <person name="Kruse O."/>
        </authorList>
    </citation>
    <scope>NUCLEOTIDE SEQUENCE [LARGE SCALE GENOMIC DNA]</scope>
    <source>
        <strain evidence="2 3">SAG 48.87</strain>
    </source>
</reference>
<dbReference type="EMBL" id="KK102033">
    <property type="protein sequence ID" value="KIY98874.1"/>
    <property type="molecule type" value="Genomic_DNA"/>
</dbReference>
<dbReference type="Proteomes" id="UP000054498">
    <property type="component" value="Unassembled WGS sequence"/>
</dbReference>
<dbReference type="KEGG" id="mng:MNEG_9086"/>
<name>A0A0D2M5Z8_9CHLO</name>
<dbReference type="RefSeq" id="XP_013897894.1">
    <property type="nucleotide sequence ID" value="XM_014042440.1"/>
</dbReference>
<protein>
    <submittedName>
        <fullName evidence="2">Uncharacterized protein</fullName>
    </submittedName>
</protein>
<dbReference type="AlphaFoldDB" id="A0A0D2M5Z8"/>
<feature type="compositionally biased region" description="Low complexity" evidence="1">
    <location>
        <begin position="65"/>
        <end position="82"/>
    </location>
</feature>
<feature type="compositionally biased region" description="Acidic residues" evidence="1">
    <location>
        <begin position="52"/>
        <end position="62"/>
    </location>
</feature>
<evidence type="ECO:0000313" key="3">
    <source>
        <dbReference type="Proteomes" id="UP000054498"/>
    </source>
</evidence>